<dbReference type="GO" id="GO:0008173">
    <property type="term" value="F:RNA methyltransferase activity"/>
    <property type="evidence" value="ECO:0007669"/>
    <property type="project" value="InterPro"/>
</dbReference>
<protein>
    <submittedName>
        <fullName evidence="6">RNA methyltransferase</fullName>
    </submittedName>
</protein>
<evidence type="ECO:0000313" key="6">
    <source>
        <dbReference type="EMBL" id="HHP67882.1"/>
    </source>
</evidence>
<evidence type="ECO:0000256" key="2">
    <source>
        <dbReference type="ARBA" id="ARBA00022603"/>
    </source>
</evidence>
<dbReference type="Pfam" id="PF00588">
    <property type="entry name" value="SpoU_methylase"/>
    <property type="match status" value="1"/>
</dbReference>
<dbReference type="PANTHER" id="PTHR42786:SF2">
    <property type="entry name" value="TRNA (CYTIDINE_URIDINE-2'-O-)-METHYLTRANSFERASE TRMJ"/>
    <property type="match status" value="1"/>
</dbReference>
<feature type="domain" description="tRNA/rRNA methyltransferase SpoU type" evidence="5">
    <location>
        <begin position="3"/>
        <end position="153"/>
    </location>
</feature>
<sequence length="233" mass="26049">MIIRVILVGSEGVYNLGVIARTCVNFGVEELYLVKPRVEVKEALNYAARAADYLARAVVVDDLEGALQGVDLSISTSDEGFSRGDVLRQAITPDKLQDLLTSRRVSRLGVVFGRESTGLTREEIARTDFLLTIPASPSYPALNVAQAVAIVLWELWKIRGREASNIPPLASREKLDKIVSILGDLTDLAMTPEDKRRRVKTVLRRVVYRSGLSELEARVILYMLMRLKRRLKN</sequence>
<dbReference type="GO" id="GO:0005829">
    <property type="term" value="C:cytosol"/>
    <property type="evidence" value="ECO:0007669"/>
    <property type="project" value="TreeGrafter"/>
</dbReference>
<evidence type="ECO:0000256" key="1">
    <source>
        <dbReference type="ARBA" id="ARBA00007228"/>
    </source>
</evidence>
<accession>A0A7J3XYW5</accession>
<name>A0A7J3XYW5_9CREN</name>
<comment type="similarity">
    <text evidence="1">Belongs to the class IV-like SAM-binding methyltransferase superfamily. RNA methyltransferase TrmH family.</text>
</comment>
<dbReference type="SUPFAM" id="SSF75217">
    <property type="entry name" value="alpha/beta knot"/>
    <property type="match status" value="1"/>
</dbReference>
<dbReference type="Gene3D" id="3.40.1280.10">
    <property type="match status" value="1"/>
</dbReference>
<proteinExistence type="inferred from homology"/>
<dbReference type="InterPro" id="IPR001537">
    <property type="entry name" value="SpoU_MeTrfase"/>
</dbReference>
<dbReference type="CDD" id="cd18093">
    <property type="entry name" value="SpoU-like_TrmJ"/>
    <property type="match status" value="1"/>
</dbReference>
<keyword evidence="3 6" id="KW-0808">Transferase</keyword>
<dbReference type="GO" id="GO:0003723">
    <property type="term" value="F:RNA binding"/>
    <property type="evidence" value="ECO:0007669"/>
    <property type="project" value="InterPro"/>
</dbReference>
<dbReference type="EMBL" id="DRYK01000051">
    <property type="protein sequence ID" value="HHP67882.1"/>
    <property type="molecule type" value="Genomic_DNA"/>
</dbReference>
<reference evidence="6" key="1">
    <citation type="journal article" date="2020" name="mSystems">
        <title>Genome- and Community-Level Interaction Insights into Carbon Utilization and Element Cycling Functions of Hydrothermarchaeota in Hydrothermal Sediment.</title>
        <authorList>
            <person name="Zhou Z."/>
            <person name="Liu Y."/>
            <person name="Xu W."/>
            <person name="Pan J."/>
            <person name="Luo Z.H."/>
            <person name="Li M."/>
        </authorList>
    </citation>
    <scope>NUCLEOTIDE SEQUENCE [LARGE SCALE GENOMIC DNA]</scope>
    <source>
        <strain evidence="6">SpSt-110</strain>
    </source>
</reference>
<organism evidence="6">
    <name type="scientific">Thermogladius calderae</name>
    <dbReference type="NCBI Taxonomy" id="1200300"/>
    <lineage>
        <taxon>Archaea</taxon>
        <taxon>Thermoproteota</taxon>
        <taxon>Thermoprotei</taxon>
        <taxon>Desulfurococcales</taxon>
        <taxon>Desulfurococcaceae</taxon>
        <taxon>Thermogladius</taxon>
    </lineage>
</organism>
<dbReference type="InterPro" id="IPR004384">
    <property type="entry name" value="RNA_MeTrfase_TrmJ/LasT"/>
</dbReference>
<evidence type="ECO:0000259" key="5">
    <source>
        <dbReference type="Pfam" id="PF00588"/>
    </source>
</evidence>
<dbReference type="PIRSF" id="PIRSF004808">
    <property type="entry name" value="LasT"/>
    <property type="match status" value="1"/>
</dbReference>
<dbReference type="GO" id="GO:0002128">
    <property type="term" value="P:tRNA nucleoside ribose methylation"/>
    <property type="evidence" value="ECO:0007669"/>
    <property type="project" value="TreeGrafter"/>
</dbReference>
<dbReference type="InterPro" id="IPR029026">
    <property type="entry name" value="tRNA_m1G_MTases_N"/>
</dbReference>
<dbReference type="AlphaFoldDB" id="A0A7J3XYW5"/>
<dbReference type="InterPro" id="IPR029028">
    <property type="entry name" value="Alpha/beta_knot_MTases"/>
</dbReference>
<evidence type="ECO:0000256" key="3">
    <source>
        <dbReference type="ARBA" id="ARBA00022679"/>
    </source>
</evidence>
<keyword evidence="4" id="KW-0949">S-adenosyl-L-methionine</keyword>
<keyword evidence="2 6" id="KW-0489">Methyltransferase</keyword>
<evidence type="ECO:0000256" key="4">
    <source>
        <dbReference type="ARBA" id="ARBA00022691"/>
    </source>
</evidence>
<comment type="caution">
    <text evidence="6">The sequence shown here is derived from an EMBL/GenBank/DDBJ whole genome shotgun (WGS) entry which is preliminary data.</text>
</comment>
<gene>
    <name evidence="6" type="ORF">ENM60_03720</name>
</gene>
<dbReference type="PANTHER" id="PTHR42786">
    <property type="entry name" value="TRNA/RRNA METHYLTRANSFERASE"/>
    <property type="match status" value="1"/>
</dbReference>